<comment type="caution">
    <text evidence="12">The sequence shown here is derived from an EMBL/GenBank/DDBJ whole genome shotgun (WGS) entry which is preliminary data.</text>
</comment>
<evidence type="ECO:0000256" key="11">
    <source>
        <dbReference type="SAM" id="Phobius"/>
    </source>
</evidence>
<dbReference type="PANTHER" id="PTHR45829:SF4">
    <property type="entry name" value="MITOCHONDRIAL CARRIER PROTEIN RIM2"/>
    <property type="match status" value="1"/>
</dbReference>
<protein>
    <submittedName>
        <fullName evidence="12">Mitochondrial carrier protein</fullName>
    </submittedName>
</protein>
<keyword evidence="6 11" id="KW-1133">Transmembrane helix</keyword>
<dbReference type="Proteomes" id="UP000078348">
    <property type="component" value="Unassembled WGS sequence"/>
</dbReference>
<dbReference type="InterPro" id="IPR023395">
    <property type="entry name" value="MCP_dom_sf"/>
</dbReference>
<evidence type="ECO:0000256" key="5">
    <source>
        <dbReference type="ARBA" id="ARBA00022792"/>
    </source>
</evidence>
<evidence type="ECO:0000256" key="6">
    <source>
        <dbReference type="ARBA" id="ARBA00022989"/>
    </source>
</evidence>
<feature type="repeat" description="Solcar" evidence="9">
    <location>
        <begin position="105"/>
        <end position="201"/>
    </location>
</feature>
<keyword evidence="2 10" id="KW-0813">Transport</keyword>
<keyword evidence="3 9" id="KW-0812">Transmembrane</keyword>
<sequence length="297" mass="33186">MQKERRQPTALYHFLSGVIGSTCGVIVTCPLELVKTRNQSTFSSRYGGVSGVARGIKNVVRNEGFFSLWKGCLVMIASVAPSRGIHFLVYESSKPFINKAFPNMSSTANALVRSVMAGACAVTFSNPIWVVKTRLQLQTNVDPELAKSNVRFKNYQGIVDAVRRIYREEGMCAFFRGLSVSYLGLTETAIQFTCYDMLKRGLYKRNEEPSKLTLFGTAALAKLIATTLTYPHEVVRTRMRERTEGKEYASIVSSFKSVWKHDGFRGLYAGYEAHVCRTVPNAAIMFLIVEILLNNSL</sequence>
<dbReference type="Gene3D" id="1.50.40.10">
    <property type="entry name" value="Mitochondrial carrier domain"/>
    <property type="match status" value="1"/>
</dbReference>
<feature type="repeat" description="Solcar" evidence="9">
    <location>
        <begin position="209"/>
        <end position="295"/>
    </location>
</feature>
<proteinExistence type="inferred from homology"/>
<keyword evidence="8 9" id="KW-0472">Membrane</keyword>
<dbReference type="GO" id="GO:0005743">
    <property type="term" value="C:mitochondrial inner membrane"/>
    <property type="evidence" value="ECO:0007669"/>
    <property type="project" value="UniProtKB-SubCell"/>
</dbReference>
<dbReference type="InterPro" id="IPR049562">
    <property type="entry name" value="SLC25A33/36-like"/>
</dbReference>
<dbReference type="PROSITE" id="PS50920">
    <property type="entry name" value="SOLCAR"/>
    <property type="match status" value="3"/>
</dbReference>
<keyword evidence="13" id="KW-1185">Reference proteome</keyword>
<dbReference type="GO" id="GO:1990519">
    <property type="term" value="P:pyrimidine nucleotide import into mitochondrion"/>
    <property type="evidence" value="ECO:0007669"/>
    <property type="project" value="TreeGrafter"/>
</dbReference>
<keyword evidence="7" id="KW-0496">Mitochondrion</keyword>
<evidence type="ECO:0000313" key="13">
    <source>
        <dbReference type="Proteomes" id="UP000078348"/>
    </source>
</evidence>
<evidence type="ECO:0000256" key="7">
    <source>
        <dbReference type="ARBA" id="ARBA00023128"/>
    </source>
</evidence>
<organism evidence="12 13">
    <name type="scientific">Blastocystis sp. subtype 1 (strain ATCC 50177 / NandII)</name>
    <dbReference type="NCBI Taxonomy" id="478820"/>
    <lineage>
        <taxon>Eukaryota</taxon>
        <taxon>Sar</taxon>
        <taxon>Stramenopiles</taxon>
        <taxon>Bigyra</taxon>
        <taxon>Opalozoa</taxon>
        <taxon>Opalinata</taxon>
        <taxon>Blastocystidae</taxon>
        <taxon>Blastocystis</taxon>
    </lineage>
</organism>
<accession>A0A196SBZ7</accession>
<gene>
    <name evidence="12" type="ORF">AV274_4681</name>
</gene>
<evidence type="ECO:0000256" key="4">
    <source>
        <dbReference type="ARBA" id="ARBA00022737"/>
    </source>
</evidence>
<dbReference type="GO" id="GO:0015218">
    <property type="term" value="F:pyrimidine nucleotide transmembrane transporter activity"/>
    <property type="evidence" value="ECO:0007669"/>
    <property type="project" value="InterPro"/>
</dbReference>
<dbReference type="Pfam" id="PF00153">
    <property type="entry name" value="Mito_carr"/>
    <property type="match status" value="3"/>
</dbReference>
<dbReference type="AlphaFoldDB" id="A0A196SBZ7"/>
<evidence type="ECO:0000313" key="12">
    <source>
        <dbReference type="EMBL" id="OAO13637.1"/>
    </source>
</evidence>
<dbReference type="PANTHER" id="PTHR45829">
    <property type="entry name" value="MITOCHONDRIAL CARRIER PROTEIN RIM2"/>
    <property type="match status" value="1"/>
</dbReference>
<dbReference type="STRING" id="478820.A0A196SBZ7"/>
<dbReference type="OrthoDB" id="428293at2759"/>
<evidence type="ECO:0000256" key="10">
    <source>
        <dbReference type="RuleBase" id="RU000488"/>
    </source>
</evidence>
<dbReference type="InterPro" id="IPR018108">
    <property type="entry name" value="MCP_transmembrane"/>
</dbReference>
<evidence type="ECO:0000256" key="3">
    <source>
        <dbReference type="ARBA" id="ARBA00022692"/>
    </source>
</evidence>
<comment type="similarity">
    <text evidence="10">Belongs to the mitochondrial carrier (TC 2.A.29) family.</text>
</comment>
<dbReference type="SUPFAM" id="SSF103506">
    <property type="entry name" value="Mitochondrial carrier"/>
    <property type="match status" value="1"/>
</dbReference>
<comment type="subcellular location">
    <subcellularLocation>
        <location evidence="1">Mitochondrion inner membrane</location>
        <topology evidence="1">Multi-pass membrane protein</topology>
    </subcellularLocation>
</comment>
<reference evidence="12 13" key="1">
    <citation type="submission" date="2016-05" db="EMBL/GenBank/DDBJ databases">
        <title>Nuclear genome of Blastocystis sp. subtype 1 NandII.</title>
        <authorList>
            <person name="Gentekaki E."/>
            <person name="Curtis B."/>
            <person name="Stairs C."/>
            <person name="Eme L."/>
            <person name="Herman E."/>
            <person name="Klimes V."/>
            <person name="Arias M.C."/>
            <person name="Elias M."/>
            <person name="Hilliou F."/>
            <person name="Klute M."/>
            <person name="Malik S.-B."/>
            <person name="Pightling A."/>
            <person name="Rachubinski R."/>
            <person name="Salas D."/>
            <person name="Schlacht A."/>
            <person name="Suga H."/>
            <person name="Archibald J."/>
            <person name="Ball S.G."/>
            <person name="Clark G."/>
            <person name="Dacks J."/>
            <person name="Van Der Giezen M."/>
            <person name="Tsaousis A."/>
            <person name="Roger A."/>
        </authorList>
    </citation>
    <scope>NUCLEOTIDE SEQUENCE [LARGE SCALE GENOMIC DNA]</scope>
    <source>
        <strain evidence="13">ATCC 50177 / NandII</strain>
    </source>
</reference>
<keyword evidence="5" id="KW-0999">Mitochondrion inner membrane</keyword>
<dbReference type="EMBL" id="LXWW01000356">
    <property type="protein sequence ID" value="OAO13637.1"/>
    <property type="molecule type" value="Genomic_DNA"/>
</dbReference>
<evidence type="ECO:0000256" key="8">
    <source>
        <dbReference type="ARBA" id="ARBA00023136"/>
    </source>
</evidence>
<keyword evidence="4" id="KW-0677">Repeat</keyword>
<dbReference type="PRINTS" id="PR00926">
    <property type="entry name" value="MITOCARRIER"/>
</dbReference>
<evidence type="ECO:0000256" key="1">
    <source>
        <dbReference type="ARBA" id="ARBA00004448"/>
    </source>
</evidence>
<evidence type="ECO:0000256" key="2">
    <source>
        <dbReference type="ARBA" id="ARBA00022448"/>
    </source>
</evidence>
<name>A0A196SBZ7_BLAHN</name>
<dbReference type="InterPro" id="IPR002067">
    <property type="entry name" value="MCP"/>
</dbReference>
<evidence type="ECO:0000256" key="9">
    <source>
        <dbReference type="PROSITE-ProRule" id="PRU00282"/>
    </source>
</evidence>
<feature type="transmembrane region" description="Helical" evidence="11">
    <location>
        <begin position="12"/>
        <end position="34"/>
    </location>
</feature>
<feature type="repeat" description="Solcar" evidence="9">
    <location>
        <begin position="8"/>
        <end position="96"/>
    </location>
</feature>